<dbReference type="Proteomes" id="UP000634136">
    <property type="component" value="Unassembled WGS sequence"/>
</dbReference>
<proteinExistence type="predicted"/>
<name>A0A834X6Y3_9FABA</name>
<protein>
    <submittedName>
        <fullName evidence="1">Uncharacterized protein</fullName>
    </submittedName>
</protein>
<evidence type="ECO:0000313" key="1">
    <source>
        <dbReference type="EMBL" id="KAF7839045.1"/>
    </source>
</evidence>
<dbReference type="AlphaFoldDB" id="A0A834X6Y3"/>
<gene>
    <name evidence="1" type="ORF">G2W53_007527</name>
</gene>
<dbReference type="EMBL" id="JAAIUW010000003">
    <property type="protein sequence ID" value="KAF7839045.1"/>
    <property type="molecule type" value="Genomic_DNA"/>
</dbReference>
<reference evidence="1" key="1">
    <citation type="submission" date="2020-09" db="EMBL/GenBank/DDBJ databases">
        <title>Genome-Enabled Discovery of Anthraquinone Biosynthesis in Senna tora.</title>
        <authorList>
            <person name="Kang S.-H."/>
            <person name="Pandey R.P."/>
            <person name="Lee C.-M."/>
            <person name="Sim J.-S."/>
            <person name="Jeong J.-T."/>
            <person name="Choi B.-S."/>
            <person name="Jung M."/>
            <person name="Ginzburg D."/>
            <person name="Zhao K."/>
            <person name="Won S.Y."/>
            <person name="Oh T.-J."/>
            <person name="Yu Y."/>
            <person name="Kim N.-H."/>
            <person name="Lee O.R."/>
            <person name="Lee T.-H."/>
            <person name="Bashyal P."/>
            <person name="Kim T.-S."/>
            <person name="Lee W.-H."/>
            <person name="Kawkins C."/>
            <person name="Kim C.-K."/>
            <person name="Kim J.S."/>
            <person name="Ahn B.O."/>
            <person name="Rhee S.Y."/>
            <person name="Sohng J.K."/>
        </authorList>
    </citation>
    <scope>NUCLEOTIDE SEQUENCE</scope>
    <source>
        <tissue evidence="1">Leaf</tissue>
    </source>
</reference>
<keyword evidence="2" id="KW-1185">Reference proteome</keyword>
<comment type="caution">
    <text evidence="1">The sequence shown here is derived from an EMBL/GenBank/DDBJ whole genome shotgun (WGS) entry which is preliminary data.</text>
</comment>
<sequence length="51" mass="5970">MATRIYGGTWFLSWSWPRHAGKEKMTIFPLTFTLIIIGVESSLKRHQFLES</sequence>
<organism evidence="1 2">
    <name type="scientific">Senna tora</name>
    <dbReference type="NCBI Taxonomy" id="362788"/>
    <lineage>
        <taxon>Eukaryota</taxon>
        <taxon>Viridiplantae</taxon>
        <taxon>Streptophyta</taxon>
        <taxon>Embryophyta</taxon>
        <taxon>Tracheophyta</taxon>
        <taxon>Spermatophyta</taxon>
        <taxon>Magnoliopsida</taxon>
        <taxon>eudicotyledons</taxon>
        <taxon>Gunneridae</taxon>
        <taxon>Pentapetalae</taxon>
        <taxon>rosids</taxon>
        <taxon>fabids</taxon>
        <taxon>Fabales</taxon>
        <taxon>Fabaceae</taxon>
        <taxon>Caesalpinioideae</taxon>
        <taxon>Cassia clade</taxon>
        <taxon>Senna</taxon>
    </lineage>
</organism>
<accession>A0A834X6Y3</accession>
<evidence type="ECO:0000313" key="2">
    <source>
        <dbReference type="Proteomes" id="UP000634136"/>
    </source>
</evidence>